<name>A0ABU8B523_9BRAD</name>
<evidence type="ECO:0000313" key="3">
    <source>
        <dbReference type="Proteomes" id="UP001364224"/>
    </source>
</evidence>
<gene>
    <name evidence="2" type="ORF">V1286_001165</name>
</gene>
<dbReference type="SUPFAM" id="SSF51430">
    <property type="entry name" value="NAD(P)-linked oxidoreductase"/>
    <property type="match status" value="1"/>
</dbReference>
<protein>
    <submittedName>
        <fullName evidence="2">Oxidoreductase</fullName>
    </submittedName>
</protein>
<dbReference type="InterPro" id="IPR023210">
    <property type="entry name" value="NADP_OxRdtase_dom"/>
</dbReference>
<dbReference type="RefSeq" id="WP_334478159.1">
    <property type="nucleotide sequence ID" value="NZ_JAZHRV010000001.1"/>
</dbReference>
<organism evidence="2 3">
    <name type="scientific">Bradyrhizobium algeriense</name>
    <dbReference type="NCBI Taxonomy" id="634784"/>
    <lineage>
        <taxon>Bacteria</taxon>
        <taxon>Pseudomonadati</taxon>
        <taxon>Pseudomonadota</taxon>
        <taxon>Alphaproteobacteria</taxon>
        <taxon>Hyphomicrobiales</taxon>
        <taxon>Nitrobacteraceae</taxon>
        <taxon>Bradyrhizobium</taxon>
    </lineage>
</organism>
<reference evidence="2 3" key="1">
    <citation type="submission" date="2024-02" db="EMBL/GenBank/DDBJ databases">
        <title>Adaptive strategies in a cosmopolitan and abundant soil bacterium.</title>
        <authorList>
            <person name="Carini P."/>
        </authorList>
    </citation>
    <scope>NUCLEOTIDE SEQUENCE [LARGE SCALE GENOMIC DNA]</scope>
    <source>
        <strain evidence="2 3">AZCC 1608</strain>
    </source>
</reference>
<evidence type="ECO:0000313" key="2">
    <source>
        <dbReference type="EMBL" id="MEH2553636.1"/>
    </source>
</evidence>
<keyword evidence="3" id="KW-1185">Reference proteome</keyword>
<evidence type="ECO:0000259" key="1">
    <source>
        <dbReference type="Pfam" id="PF00248"/>
    </source>
</evidence>
<dbReference type="PANTHER" id="PTHR42686">
    <property type="entry name" value="GH17980P-RELATED"/>
    <property type="match status" value="1"/>
</dbReference>
<dbReference type="Gene3D" id="3.20.20.100">
    <property type="entry name" value="NADP-dependent oxidoreductase domain"/>
    <property type="match status" value="1"/>
</dbReference>
<comment type="caution">
    <text evidence="2">The sequence shown here is derived from an EMBL/GenBank/DDBJ whole genome shotgun (WGS) entry which is preliminary data.</text>
</comment>
<dbReference type="InterPro" id="IPR020471">
    <property type="entry name" value="AKR"/>
</dbReference>
<dbReference type="EMBL" id="JAZHRV010000001">
    <property type="protein sequence ID" value="MEH2553636.1"/>
    <property type="molecule type" value="Genomic_DNA"/>
</dbReference>
<dbReference type="PANTHER" id="PTHR42686:SF1">
    <property type="entry name" value="GH17980P-RELATED"/>
    <property type="match status" value="1"/>
</dbReference>
<dbReference type="InterPro" id="IPR036812">
    <property type="entry name" value="NAD(P)_OxRdtase_dom_sf"/>
</dbReference>
<feature type="domain" description="NADP-dependent oxidoreductase" evidence="1">
    <location>
        <begin position="15"/>
        <end position="182"/>
    </location>
</feature>
<dbReference type="Pfam" id="PF00248">
    <property type="entry name" value="Aldo_ket_red"/>
    <property type="match status" value="1"/>
</dbReference>
<proteinExistence type="predicted"/>
<accession>A0ABU8B523</accession>
<dbReference type="Proteomes" id="UP001364224">
    <property type="component" value="Unassembled WGS sequence"/>
</dbReference>
<sequence>MHKVKIPASAAEVCRIGLGGGGLIGGASLRESIAVFEAAYEAGIRYVDVAPLYGLAENVVGDLVHSHRDDFILATKVGIARPKLPGLFSLVRKTLRPVALRLPAVKQFALRQAQALATTGLFRPDQVRSSLEDSLRRLKTEWVDVLLLHEPTTGDMTPELLGELDRFVSSGMVRLLGTGTQESAEHSIRYGDVWQHRYAPGDALPANNLELRVVHGVLRYGLPLLQTAIATRSATASALSSRYGYDFFDSEAHPAILATLALAADPRSVLLVSSRHAARIGRCVAQINWSIACGDTPDYVDNVVAFLSSESAAGA</sequence>